<protein>
    <submittedName>
        <fullName evidence="1">2904_t:CDS:1</fullName>
    </submittedName>
</protein>
<evidence type="ECO:0000313" key="2">
    <source>
        <dbReference type="Proteomes" id="UP000789342"/>
    </source>
</evidence>
<keyword evidence="2" id="KW-1185">Reference proteome</keyword>
<dbReference type="Proteomes" id="UP000789342">
    <property type="component" value="Unassembled WGS sequence"/>
</dbReference>
<proteinExistence type="predicted"/>
<dbReference type="EMBL" id="CAJVPV010005315">
    <property type="protein sequence ID" value="CAG8588889.1"/>
    <property type="molecule type" value="Genomic_DNA"/>
</dbReference>
<accession>A0A9N9G8I5</accession>
<reference evidence="1" key="1">
    <citation type="submission" date="2021-06" db="EMBL/GenBank/DDBJ databases">
        <authorList>
            <person name="Kallberg Y."/>
            <person name="Tangrot J."/>
            <person name="Rosling A."/>
        </authorList>
    </citation>
    <scope>NUCLEOTIDE SEQUENCE</scope>
    <source>
        <strain evidence="1">CL551</strain>
    </source>
</reference>
<evidence type="ECO:0000313" key="1">
    <source>
        <dbReference type="EMBL" id="CAG8588889.1"/>
    </source>
</evidence>
<dbReference type="AlphaFoldDB" id="A0A9N9G8I5"/>
<comment type="caution">
    <text evidence="1">The sequence shown here is derived from an EMBL/GenBank/DDBJ whole genome shotgun (WGS) entry which is preliminary data.</text>
</comment>
<name>A0A9N9G8I5_9GLOM</name>
<gene>
    <name evidence="1" type="ORF">AMORRO_LOCUS7255</name>
</gene>
<dbReference type="OrthoDB" id="2437217at2759"/>
<sequence length="101" mass="12200">MLSKEVSCQLRYPDYWERSYSQWRVDTWNQFFCKKVPGTTKQMSCDALVKELEILINNLKPRSKEIRKASWLKRELKVLRLLIPEEEPVMRILLTTYYVEA</sequence>
<organism evidence="1 2">
    <name type="scientific">Acaulospora morrowiae</name>
    <dbReference type="NCBI Taxonomy" id="94023"/>
    <lineage>
        <taxon>Eukaryota</taxon>
        <taxon>Fungi</taxon>
        <taxon>Fungi incertae sedis</taxon>
        <taxon>Mucoromycota</taxon>
        <taxon>Glomeromycotina</taxon>
        <taxon>Glomeromycetes</taxon>
        <taxon>Diversisporales</taxon>
        <taxon>Acaulosporaceae</taxon>
        <taxon>Acaulospora</taxon>
    </lineage>
</organism>